<name>A0A9J5ZJD3_SOLCO</name>
<feature type="non-terminal residue" evidence="1">
    <location>
        <position position="1"/>
    </location>
</feature>
<accession>A0A9J5ZJD3</accession>
<protein>
    <submittedName>
        <fullName evidence="1">Uncharacterized protein</fullName>
    </submittedName>
</protein>
<dbReference type="EMBL" id="JACXVP010000004">
    <property type="protein sequence ID" value="KAG5611996.1"/>
    <property type="molecule type" value="Genomic_DNA"/>
</dbReference>
<evidence type="ECO:0000313" key="2">
    <source>
        <dbReference type="Proteomes" id="UP000824120"/>
    </source>
</evidence>
<keyword evidence="2" id="KW-1185">Reference proteome</keyword>
<proteinExistence type="predicted"/>
<gene>
    <name evidence="1" type="ORF">H5410_023277</name>
</gene>
<dbReference type="Proteomes" id="UP000824120">
    <property type="component" value="Chromosome 4"/>
</dbReference>
<reference evidence="1 2" key="1">
    <citation type="submission" date="2020-09" db="EMBL/GenBank/DDBJ databases">
        <title>De no assembly of potato wild relative species, Solanum commersonii.</title>
        <authorList>
            <person name="Cho K."/>
        </authorList>
    </citation>
    <scope>NUCLEOTIDE SEQUENCE [LARGE SCALE GENOMIC DNA]</scope>
    <source>
        <strain evidence="1">LZ3.2</strain>
        <tissue evidence="1">Leaf</tissue>
    </source>
</reference>
<comment type="caution">
    <text evidence="1">The sequence shown here is derived from an EMBL/GenBank/DDBJ whole genome shotgun (WGS) entry which is preliminary data.</text>
</comment>
<dbReference type="OrthoDB" id="1109839at2759"/>
<sequence length="115" mass="13019">AEETHIRHLRAILSIFEGILGLHVIWLKSHLFPINNVDNLFGLAEALGCLVDALPTKHWDCLWEQRTKSWKCVLDGLPTYMMSLFPVPKNIEAKTRRSADGKASSLNQLLQLLNS</sequence>
<evidence type="ECO:0000313" key="1">
    <source>
        <dbReference type="EMBL" id="KAG5611996.1"/>
    </source>
</evidence>
<dbReference type="AlphaFoldDB" id="A0A9J5ZJD3"/>
<organism evidence="1 2">
    <name type="scientific">Solanum commersonii</name>
    <name type="common">Commerson's wild potato</name>
    <name type="synonym">Commerson's nightshade</name>
    <dbReference type="NCBI Taxonomy" id="4109"/>
    <lineage>
        <taxon>Eukaryota</taxon>
        <taxon>Viridiplantae</taxon>
        <taxon>Streptophyta</taxon>
        <taxon>Embryophyta</taxon>
        <taxon>Tracheophyta</taxon>
        <taxon>Spermatophyta</taxon>
        <taxon>Magnoliopsida</taxon>
        <taxon>eudicotyledons</taxon>
        <taxon>Gunneridae</taxon>
        <taxon>Pentapetalae</taxon>
        <taxon>asterids</taxon>
        <taxon>lamiids</taxon>
        <taxon>Solanales</taxon>
        <taxon>Solanaceae</taxon>
        <taxon>Solanoideae</taxon>
        <taxon>Solaneae</taxon>
        <taxon>Solanum</taxon>
    </lineage>
</organism>